<sequence>MRFSTAIISAENNIFHFGASETFCGLFTQHPTHGIRNIALAAAVGADNAGDPFF</sequence>
<dbReference type="AntiFam" id="ANF00091">
    <property type="entry name" value="Shadow ORF (opposite smc)"/>
</dbReference>
<organism evidence="1">
    <name type="scientific">bioreactor metagenome</name>
    <dbReference type="NCBI Taxonomy" id="1076179"/>
    <lineage>
        <taxon>unclassified sequences</taxon>
        <taxon>metagenomes</taxon>
        <taxon>ecological metagenomes</taxon>
    </lineage>
</organism>
<dbReference type="AlphaFoldDB" id="A0A645FS82"/>
<dbReference type="EMBL" id="VSSQ01064414">
    <property type="protein sequence ID" value="MPN17318.1"/>
    <property type="molecule type" value="Genomic_DNA"/>
</dbReference>
<name>A0A645FS82_9ZZZZ</name>
<dbReference type="AntiFam" id="ANF00168">
    <property type="entry name" value="Shadow ORF (opposite smc)"/>
</dbReference>
<protein>
    <submittedName>
        <fullName evidence="1">Uncharacterized protein</fullName>
    </submittedName>
</protein>
<comment type="caution">
    <text evidence="1">The sequence shown here is derived from an EMBL/GenBank/DDBJ whole genome shotgun (WGS) entry which is preliminary data.</text>
</comment>
<proteinExistence type="predicted"/>
<accession>A0A645FS82</accession>
<evidence type="ECO:0000313" key="1">
    <source>
        <dbReference type="EMBL" id="MPN17318.1"/>
    </source>
</evidence>
<reference evidence="1" key="1">
    <citation type="submission" date="2019-08" db="EMBL/GenBank/DDBJ databases">
        <authorList>
            <person name="Kucharzyk K."/>
            <person name="Murdoch R.W."/>
            <person name="Higgins S."/>
            <person name="Loffler F."/>
        </authorList>
    </citation>
    <scope>NUCLEOTIDE SEQUENCE</scope>
</reference>
<gene>
    <name evidence="1" type="ORF">SDC9_164671</name>
</gene>